<dbReference type="GeneID" id="54402791"/>
<accession>A0A6A6AQ38</accession>
<keyword evidence="2" id="KW-1185">Reference proteome</keyword>
<dbReference type="RefSeq" id="XP_033527451.1">
    <property type="nucleotide sequence ID" value="XM_033662359.1"/>
</dbReference>
<dbReference type="AlphaFoldDB" id="A0A6A6AQ38"/>
<gene>
    <name evidence="1" type="ORF">P153DRAFT_178958</name>
</gene>
<reference evidence="1" key="1">
    <citation type="journal article" date="2020" name="Stud. Mycol.">
        <title>101 Dothideomycetes genomes: a test case for predicting lifestyles and emergence of pathogens.</title>
        <authorList>
            <person name="Haridas S."/>
            <person name="Albert R."/>
            <person name="Binder M."/>
            <person name="Bloem J."/>
            <person name="Labutti K."/>
            <person name="Salamov A."/>
            <person name="Andreopoulos B."/>
            <person name="Baker S."/>
            <person name="Barry K."/>
            <person name="Bills G."/>
            <person name="Bluhm B."/>
            <person name="Cannon C."/>
            <person name="Castanera R."/>
            <person name="Culley D."/>
            <person name="Daum C."/>
            <person name="Ezra D."/>
            <person name="Gonzalez J."/>
            <person name="Henrissat B."/>
            <person name="Kuo A."/>
            <person name="Liang C."/>
            <person name="Lipzen A."/>
            <person name="Lutzoni F."/>
            <person name="Magnuson J."/>
            <person name="Mondo S."/>
            <person name="Nolan M."/>
            <person name="Ohm R."/>
            <person name="Pangilinan J."/>
            <person name="Park H.-J."/>
            <person name="Ramirez L."/>
            <person name="Alfaro M."/>
            <person name="Sun H."/>
            <person name="Tritt A."/>
            <person name="Yoshinaga Y."/>
            <person name="Zwiers L.-H."/>
            <person name="Turgeon B."/>
            <person name="Goodwin S."/>
            <person name="Spatafora J."/>
            <person name="Crous P."/>
            <person name="Grigoriev I."/>
        </authorList>
    </citation>
    <scope>NUCLEOTIDE SEQUENCE</scope>
    <source>
        <strain evidence="1">CBS 119687</strain>
    </source>
</reference>
<evidence type="ECO:0000313" key="1">
    <source>
        <dbReference type="EMBL" id="KAF2133064.1"/>
    </source>
</evidence>
<sequence>MEALYLTDLLQHRPLGTYGATSSKTLHFRNVPLDTGVINLYGCTSVIVISEEGLWISHFFENPSFVNGQSQFHHDVIWMGLGSGDGPAWHEEGLWNLAYPGGILGYTSNPKAFIITPRIRTQPPEAALPGLLLYANEVGQIATRLQTLIPSAAPPVVIDYIPRGPDELYQLIGVFANTHGKVLLEYNPSHDLFDYANVKLTVEDNLVFSDRWIARPDQIVH</sequence>
<name>A0A6A6AQ38_9PLEO</name>
<organism evidence="1 2">
    <name type="scientific">Dothidotthia symphoricarpi CBS 119687</name>
    <dbReference type="NCBI Taxonomy" id="1392245"/>
    <lineage>
        <taxon>Eukaryota</taxon>
        <taxon>Fungi</taxon>
        <taxon>Dikarya</taxon>
        <taxon>Ascomycota</taxon>
        <taxon>Pezizomycotina</taxon>
        <taxon>Dothideomycetes</taxon>
        <taxon>Pleosporomycetidae</taxon>
        <taxon>Pleosporales</taxon>
        <taxon>Dothidotthiaceae</taxon>
        <taxon>Dothidotthia</taxon>
    </lineage>
</organism>
<dbReference type="OrthoDB" id="3886018at2759"/>
<dbReference type="EMBL" id="ML977500">
    <property type="protein sequence ID" value="KAF2133064.1"/>
    <property type="molecule type" value="Genomic_DNA"/>
</dbReference>
<protein>
    <submittedName>
        <fullName evidence="1">Uncharacterized protein</fullName>
    </submittedName>
</protein>
<evidence type="ECO:0000313" key="2">
    <source>
        <dbReference type="Proteomes" id="UP000799771"/>
    </source>
</evidence>
<proteinExistence type="predicted"/>
<dbReference type="Proteomes" id="UP000799771">
    <property type="component" value="Unassembled WGS sequence"/>
</dbReference>